<dbReference type="PANTHER" id="PTHR43619:SF2">
    <property type="entry name" value="S-ADENOSYL-L-METHIONINE-DEPENDENT METHYLTRANSFERASES SUPERFAMILY PROTEIN"/>
    <property type="match status" value="1"/>
</dbReference>
<dbReference type="OrthoDB" id="9806164at2"/>
<keyword evidence="5 6" id="KW-0949">S-adenosyl-L-methionine</keyword>
<keyword evidence="3 6" id="KW-0489">Methyltransferase</keyword>
<proteinExistence type="inferred from homology"/>
<evidence type="ECO:0000256" key="5">
    <source>
        <dbReference type="ARBA" id="ARBA00022691"/>
    </source>
</evidence>
<evidence type="ECO:0000256" key="3">
    <source>
        <dbReference type="ARBA" id="ARBA00022603"/>
    </source>
</evidence>
<comment type="function">
    <text evidence="1 6">Exhibits S-adenosyl-L-methionine-dependent methyltransferase activity.</text>
</comment>
<evidence type="ECO:0000256" key="1">
    <source>
        <dbReference type="ARBA" id="ARBA00003907"/>
    </source>
</evidence>
<keyword evidence="4 7" id="KW-0808">Transferase</keyword>
<name>A0A1X2DXG8_MYCSZ</name>
<dbReference type="GO" id="GO:0008168">
    <property type="term" value="F:methyltransferase activity"/>
    <property type="evidence" value="ECO:0007669"/>
    <property type="project" value="UniProtKB-UniRule"/>
</dbReference>
<organism evidence="7 8">
    <name type="scientific">Mycobacterium szulgai</name>
    <dbReference type="NCBI Taxonomy" id="1787"/>
    <lineage>
        <taxon>Bacteria</taxon>
        <taxon>Bacillati</taxon>
        <taxon>Actinomycetota</taxon>
        <taxon>Actinomycetes</taxon>
        <taxon>Mycobacteriales</taxon>
        <taxon>Mycobacteriaceae</taxon>
        <taxon>Mycobacterium</taxon>
    </lineage>
</organism>
<dbReference type="SUPFAM" id="SSF53335">
    <property type="entry name" value="S-adenosyl-L-methionine-dependent methyltransferases"/>
    <property type="match status" value="1"/>
</dbReference>
<dbReference type="InterPro" id="IPR011610">
    <property type="entry name" value="SAM_mthyl_Trfase_ML2640-like"/>
</dbReference>
<keyword evidence="8" id="KW-1185">Reference proteome</keyword>
<dbReference type="RefSeq" id="WP_085672499.1">
    <property type="nucleotide sequence ID" value="NZ_JACKRU010000767.1"/>
</dbReference>
<reference evidence="7 8" key="1">
    <citation type="submission" date="2016-01" db="EMBL/GenBank/DDBJ databases">
        <title>The new phylogeny of the genus Mycobacterium.</title>
        <authorList>
            <person name="Tarcisio F."/>
            <person name="Conor M."/>
            <person name="Antonella G."/>
            <person name="Elisabetta G."/>
            <person name="Giulia F.S."/>
            <person name="Sara T."/>
            <person name="Anna F."/>
            <person name="Clotilde B."/>
            <person name="Roberto B."/>
            <person name="Veronica D.S."/>
            <person name="Fabio R."/>
            <person name="Monica P."/>
            <person name="Olivier J."/>
            <person name="Enrico T."/>
            <person name="Nicola S."/>
        </authorList>
    </citation>
    <scope>NUCLEOTIDE SEQUENCE [LARGE SCALE GENOMIC DNA]</scope>
    <source>
        <strain evidence="7 8">DSM 44166</strain>
    </source>
</reference>
<accession>A0A1X2DXG8</accession>
<dbReference type="NCBIfam" id="TIGR00027">
    <property type="entry name" value="mthyl_TIGR00027"/>
    <property type="match status" value="1"/>
</dbReference>
<dbReference type="EMBL" id="LQPW01000150">
    <property type="protein sequence ID" value="ORW92379.1"/>
    <property type="molecule type" value="Genomic_DNA"/>
</dbReference>
<comment type="caution">
    <text evidence="7">The sequence shown here is derived from an EMBL/GenBank/DDBJ whole genome shotgun (WGS) entry which is preliminary data.</text>
</comment>
<evidence type="ECO:0000313" key="7">
    <source>
        <dbReference type="EMBL" id="ORW92379.1"/>
    </source>
</evidence>
<dbReference type="AlphaFoldDB" id="A0A1X2DXG8"/>
<dbReference type="PANTHER" id="PTHR43619">
    <property type="entry name" value="S-ADENOSYL-L-METHIONINE-DEPENDENT METHYLTRANSFERASE YKTD-RELATED"/>
    <property type="match status" value="1"/>
</dbReference>
<dbReference type="Pfam" id="PF04072">
    <property type="entry name" value="LCM"/>
    <property type="match status" value="1"/>
</dbReference>
<dbReference type="Gene3D" id="3.40.50.150">
    <property type="entry name" value="Vaccinia Virus protein VP39"/>
    <property type="match status" value="1"/>
</dbReference>
<evidence type="ECO:0000256" key="2">
    <source>
        <dbReference type="ARBA" id="ARBA00008138"/>
    </source>
</evidence>
<gene>
    <name evidence="7" type="ORF">AWC27_08990</name>
</gene>
<dbReference type="Proteomes" id="UP000193317">
    <property type="component" value="Unassembled WGS sequence"/>
</dbReference>
<dbReference type="InterPro" id="IPR029063">
    <property type="entry name" value="SAM-dependent_MTases_sf"/>
</dbReference>
<sequence>MTRTEGDTWDPATGVGMTATFGAAARAVATRKGLIDDPYAEPLVRAAGVEYFAGLVDNVLMSGLIYILTAHARFVDEFLADAGQAGIRQVVILASGMDTRPYRLRWPPGTTVYEIDQPAVIDFKTQVLRALGAKLGANRCAVGVDLRQDWLTALRRAGFDAGRPTVWIAENLLVGYLPPDAQDRLLHDVTAASTPGSRLAADHMPTWTPLQLQEGHAFVDRWRQQGLDVDLARLTYADEFRSVPEFLAAHGWTTTERTLPELLAAVGMTGRRPISEHDLAITPRYVTATRNASG</sequence>
<evidence type="ECO:0000256" key="4">
    <source>
        <dbReference type="ARBA" id="ARBA00022679"/>
    </source>
</evidence>
<evidence type="ECO:0000256" key="6">
    <source>
        <dbReference type="RuleBase" id="RU362030"/>
    </source>
</evidence>
<dbReference type="EC" id="2.1.1.-" evidence="6"/>
<comment type="similarity">
    <text evidence="2 6">Belongs to the UPF0677 family.</text>
</comment>
<evidence type="ECO:0000313" key="8">
    <source>
        <dbReference type="Proteomes" id="UP000193317"/>
    </source>
</evidence>
<dbReference type="GO" id="GO:0032259">
    <property type="term" value="P:methylation"/>
    <property type="evidence" value="ECO:0007669"/>
    <property type="project" value="UniProtKB-KW"/>
</dbReference>
<protein>
    <recommendedName>
        <fullName evidence="6">S-adenosyl-L-methionine-dependent methyltransferase</fullName>
        <ecNumber evidence="6">2.1.1.-</ecNumber>
    </recommendedName>
</protein>
<dbReference type="InterPro" id="IPR007213">
    <property type="entry name" value="Ppm1/Ppm2/Tcmp"/>
</dbReference>